<proteinExistence type="predicted"/>
<feature type="transmembrane region" description="Helical" evidence="2">
    <location>
        <begin position="167"/>
        <end position="190"/>
    </location>
</feature>
<gene>
    <name evidence="3" type="ORF">GA0070215_13018</name>
</gene>
<evidence type="ECO:0000256" key="1">
    <source>
        <dbReference type="SAM" id="Coils"/>
    </source>
</evidence>
<keyword evidence="4" id="KW-1185">Reference proteome</keyword>
<keyword evidence="1" id="KW-0175">Coiled coil</keyword>
<feature type="coiled-coil region" evidence="1">
    <location>
        <begin position="10"/>
        <end position="73"/>
    </location>
</feature>
<feature type="transmembrane region" description="Helical" evidence="2">
    <location>
        <begin position="133"/>
        <end position="155"/>
    </location>
</feature>
<dbReference type="RefSeq" id="WP_018788405.1">
    <property type="nucleotide sequence ID" value="NZ_FMCV01000030.1"/>
</dbReference>
<protein>
    <submittedName>
        <fullName evidence="3">Uncharacterized protein</fullName>
    </submittedName>
</protein>
<keyword evidence="2" id="KW-0472">Membrane</keyword>
<feature type="transmembrane region" description="Helical" evidence="2">
    <location>
        <begin position="202"/>
        <end position="221"/>
    </location>
</feature>
<keyword evidence="2" id="KW-1133">Transmembrane helix</keyword>
<name>A0A1C5AGD1_9ACTN</name>
<dbReference type="AlphaFoldDB" id="A0A1C5AGD1"/>
<keyword evidence="2" id="KW-0812">Transmembrane</keyword>
<evidence type="ECO:0000313" key="4">
    <source>
        <dbReference type="Proteomes" id="UP000198551"/>
    </source>
</evidence>
<organism evidence="3 4">
    <name type="scientific">Micromonospora marina</name>
    <dbReference type="NCBI Taxonomy" id="307120"/>
    <lineage>
        <taxon>Bacteria</taxon>
        <taxon>Bacillati</taxon>
        <taxon>Actinomycetota</taxon>
        <taxon>Actinomycetes</taxon>
        <taxon>Micromonosporales</taxon>
        <taxon>Micromonosporaceae</taxon>
        <taxon>Micromonospora</taxon>
    </lineage>
</organism>
<evidence type="ECO:0000313" key="3">
    <source>
        <dbReference type="EMBL" id="SCF44278.1"/>
    </source>
</evidence>
<accession>A0A1C5AGD1</accession>
<dbReference type="Proteomes" id="UP000198551">
    <property type="component" value="Unassembled WGS sequence"/>
</dbReference>
<sequence length="223" mass="23302">MNEPVASETYDAQIRRLAELTARVSAQRAEAHTWYAQQVAAADRAVAEATEQVRQAEAEVAEAYRLVERVDGEVTHLWAQLRARLGTGARRLGDPPGPVHGTAGDPVPLLRTVRELLERTGAPGELPGSVNPLLVACGIGGALVAYALGVGARALAAGSSGDLAVGLPVLALVVTLLGPVIGLVPARLLADRRHAVLTPRPMILVAASGLVTTLLLLTVTYTR</sequence>
<dbReference type="EMBL" id="FMCV01000030">
    <property type="protein sequence ID" value="SCF44278.1"/>
    <property type="molecule type" value="Genomic_DNA"/>
</dbReference>
<evidence type="ECO:0000256" key="2">
    <source>
        <dbReference type="SAM" id="Phobius"/>
    </source>
</evidence>
<reference evidence="4" key="1">
    <citation type="submission" date="2016-06" db="EMBL/GenBank/DDBJ databases">
        <authorList>
            <person name="Varghese N."/>
        </authorList>
    </citation>
    <scope>NUCLEOTIDE SEQUENCE [LARGE SCALE GENOMIC DNA]</scope>
    <source>
        <strain evidence="4">DSM 45555</strain>
    </source>
</reference>